<accession>A0ABP8LWV5</accession>
<organism evidence="1 2">
    <name type="scientific">Pontibacter saemangeumensis</name>
    <dbReference type="NCBI Taxonomy" id="1084525"/>
    <lineage>
        <taxon>Bacteria</taxon>
        <taxon>Pseudomonadati</taxon>
        <taxon>Bacteroidota</taxon>
        <taxon>Cytophagia</taxon>
        <taxon>Cytophagales</taxon>
        <taxon>Hymenobacteraceae</taxon>
        <taxon>Pontibacter</taxon>
    </lineage>
</organism>
<dbReference type="EMBL" id="BAABHC010000016">
    <property type="protein sequence ID" value="GAA4437712.1"/>
    <property type="molecule type" value="Genomic_DNA"/>
</dbReference>
<keyword evidence="2" id="KW-1185">Reference proteome</keyword>
<dbReference type="Proteomes" id="UP001500552">
    <property type="component" value="Unassembled WGS sequence"/>
</dbReference>
<protein>
    <recommendedName>
        <fullName evidence="3">SIR2-like domain-containing protein</fullName>
    </recommendedName>
</protein>
<name>A0ABP8LWV5_9BACT</name>
<gene>
    <name evidence="1" type="ORF">GCM10023188_32230</name>
</gene>
<comment type="caution">
    <text evidence="1">The sequence shown here is derived from an EMBL/GenBank/DDBJ whole genome shotgun (WGS) entry which is preliminary data.</text>
</comment>
<evidence type="ECO:0000313" key="2">
    <source>
        <dbReference type="Proteomes" id="UP001500552"/>
    </source>
</evidence>
<proteinExistence type="predicted"/>
<evidence type="ECO:0000313" key="1">
    <source>
        <dbReference type="EMBL" id="GAA4437712.1"/>
    </source>
</evidence>
<dbReference type="RefSeq" id="WP_345160549.1">
    <property type="nucleotide sequence ID" value="NZ_BAABHC010000016.1"/>
</dbReference>
<sequence>MTREEEITKVYGGKPHVVILGAGASIASTRRNPEATGKELPSMYNITDVVGLRDIVDALPDGVYHDNFEILYSKLYDLNPLSSEIIEINKRIYDYFSGMKLPVEPTIYDYLVLSLRAKDTIATFNWDPFLHQAWSRNQPFFTEGRSLRECDNLYQFPPKILFLHGCVSIGYDATHDASGPSKYNAYTANGDLCYFEPIKLLYPVTHKDYNVDPYIKSQWIRLQRDLKEAKRVTVFGYSAPQTDVEAIDLLKEAWGEVDARAYEQFELIDIRKEDDVKESWNEFIHSHHYDYHKSFFDCSLANHLDELLKVIIIGVFL</sequence>
<evidence type="ECO:0008006" key="3">
    <source>
        <dbReference type="Google" id="ProtNLM"/>
    </source>
</evidence>
<reference evidence="2" key="1">
    <citation type="journal article" date="2019" name="Int. J. Syst. Evol. Microbiol.">
        <title>The Global Catalogue of Microorganisms (GCM) 10K type strain sequencing project: providing services to taxonomists for standard genome sequencing and annotation.</title>
        <authorList>
            <consortium name="The Broad Institute Genomics Platform"/>
            <consortium name="The Broad Institute Genome Sequencing Center for Infectious Disease"/>
            <person name="Wu L."/>
            <person name="Ma J."/>
        </authorList>
    </citation>
    <scope>NUCLEOTIDE SEQUENCE [LARGE SCALE GENOMIC DNA]</scope>
    <source>
        <strain evidence="2">JCM 17926</strain>
    </source>
</reference>